<comment type="function">
    <text evidence="2 8">Catalyzes the oxidative ring opening of 3-hydroxyanthranilate to 2-amino-3-carboxymuconate semialdehyde, which spontaneously cyclizes to quinolinate.</text>
</comment>
<sequence>MYSRSAPRLQTDASFRTSAFHSTAKGAACRILIVPPKRSAAIVAFEFAKMPPVNNYCVYNDPMTVMIVGGPNARTDYHINETPEFFYQYKGRMLLKTVQNGEFKDIYINEGELFLLPANTPHNPVRFADTVGVVLEQPRPESSMDRLRWYCQNCGEKVHEASFHCTNLGTQIKEAVNAFKEDSEKRKCSNCGETCDVAPKPEVMEKMRTAPS</sequence>
<dbReference type="HAMAP" id="MF_00825">
    <property type="entry name" value="3_HAO"/>
    <property type="match status" value="1"/>
</dbReference>
<feature type="binding site" evidence="8">
    <location>
        <position position="191"/>
    </location>
    <ligand>
        <name>a divalent metal cation</name>
        <dbReference type="ChEBI" id="CHEBI:60240"/>
    </ligand>
</feature>
<feature type="binding site" evidence="8">
    <location>
        <position position="126"/>
    </location>
    <ligand>
        <name>substrate</name>
    </ligand>
</feature>
<dbReference type="EMBL" id="QWIL01000091">
    <property type="protein sequence ID" value="RMY24226.1"/>
    <property type="molecule type" value="Genomic_DNA"/>
</dbReference>
<reference evidence="11 12" key="1">
    <citation type="journal article" date="2018" name="BMC Genomics">
        <title>Genomic evidence for intraspecific hybridization in a clonal and extremely halotolerant yeast.</title>
        <authorList>
            <person name="Gostincar C."/>
            <person name="Stajich J.E."/>
            <person name="Zupancic J."/>
            <person name="Zalar P."/>
            <person name="Gunde-Cimerman N."/>
        </authorList>
    </citation>
    <scope>NUCLEOTIDE SEQUENCE [LARGE SCALE GENOMIC DNA]</scope>
    <source>
        <strain evidence="9 12">EXF-6656</strain>
        <strain evidence="10 11">EXF-6669</strain>
    </source>
</reference>
<comment type="catalytic activity">
    <reaction evidence="8">
        <text>3-hydroxyanthranilate + O2 = (2Z,4Z)-2-amino-3-carboxymuconate 6-semialdehyde</text>
        <dbReference type="Rhea" id="RHEA:17953"/>
        <dbReference type="ChEBI" id="CHEBI:15379"/>
        <dbReference type="ChEBI" id="CHEBI:36559"/>
        <dbReference type="ChEBI" id="CHEBI:77612"/>
        <dbReference type="EC" id="1.13.11.6"/>
    </reaction>
</comment>
<dbReference type="GO" id="GO:0008198">
    <property type="term" value="F:ferrous iron binding"/>
    <property type="evidence" value="ECO:0007669"/>
    <property type="project" value="UniProtKB-UniRule"/>
</dbReference>
<dbReference type="Proteomes" id="UP000271337">
    <property type="component" value="Unassembled WGS sequence"/>
</dbReference>
<comment type="similarity">
    <text evidence="8">Belongs to the 3-HAO family.</text>
</comment>
<feature type="binding site" evidence="8">
    <location>
        <position position="84"/>
    </location>
    <ligand>
        <name>substrate</name>
    </ligand>
</feature>
<evidence type="ECO:0000313" key="10">
    <source>
        <dbReference type="EMBL" id="RMY24226.1"/>
    </source>
</evidence>
<feature type="binding site" evidence="8">
    <location>
        <position position="78"/>
    </location>
    <ligand>
        <name>Fe cation</name>
        <dbReference type="ChEBI" id="CHEBI:24875"/>
        <note>catalytic</note>
    </ligand>
</feature>
<dbReference type="EC" id="1.13.11.6" evidence="8"/>
<evidence type="ECO:0000256" key="5">
    <source>
        <dbReference type="ARBA" id="ARBA00022964"/>
    </source>
</evidence>
<dbReference type="SUPFAM" id="SSF51182">
    <property type="entry name" value="RmlC-like cupins"/>
    <property type="match status" value="1"/>
</dbReference>
<evidence type="ECO:0000256" key="7">
    <source>
        <dbReference type="ARBA" id="ARBA00023004"/>
    </source>
</evidence>
<evidence type="ECO:0000313" key="9">
    <source>
        <dbReference type="EMBL" id="RMX73042.1"/>
    </source>
</evidence>
<comment type="pathway">
    <text evidence="8">Cofactor biosynthesis; NAD(+) biosynthesis; quinolinate from L-kynurenine: step 3/3.</text>
</comment>
<proteinExistence type="inferred from homology"/>
<name>A0A3M6W398_HORWE</name>
<dbReference type="Pfam" id="PF06052">
    <property type="entry name" value="3-HAO"/>
    <property type="match status" value="1"/>
</dbReference>
<dbReference type="GO" id="GO:0000334">
    <property type="term" value="F:3-hydroxyanthranilate 3,4-dioxygenase activity"/>
    <property type="evidence" value="ECO:0007669"/>
    <property type="project" value="UniProtKB-UniRule"/>
</dbReference>
<keyword evidence="8" id="KW-0963">Cytoplasm</keyword>
<dbReference type="OrthoDB" id="204928at2759"/>
<keyword evidence="3 8" id="KW-0662">Pyridine nucleotide biosynthesis</keyword>
<keyword evidence="5 8" id="KW-0223">Dioxygenase</keyword>
<dbReference type="Gene3D" id="2.60.120.10">
    <property type="entry name" value="Jelly Rolls"/>
    <property type="match status" value="1"/>
</dbReference>
<feature type="binding site" evidence="8">
    <location>
        <position position="188"/>
    </location>
    <ligand>
        <name>a divalent metal cation</name>
        <dbReference type="ChEBI" id="CHEBI:60240"/>
    </ligand>
</feature>
<dbReference type="AlphaFoldDB" id="A0A3M6W398"/>
<feature type="binding site" evidence="8">
    <location>
        <position position="84"/>
    </location>
    <ligand>
        <name>Fe cation</name>
        <dbReference type="ChEBI" id="CHEBI:24875"/>
        <note>catalytic</note>
    </ligand>
</feature>
<dbReference type="GO" id="GO:0006569">
    <property type="term" value="P:L-tryptophan catabolic process"/>
    <property type="evidence" value="ECO:0007669"/>
    <property type="project" value="UniProtKB-UniRule"/>
</dbReference>
<dbReference type="GO" id="GO:0019805">
    <property type="term" value="P:quinolinate biosynthetic process"/>
    <property type="evidence" value="ECO:0007669"/>
    <property type="project" value="UniProtKB-UniRule"/>
</dbReference>
<keyword evidence="7 8" id="KW-0408">Iron</keyword>
<evidence type="ECO:0000256" key="2">
    <source>
        <dbReference type="ARBA" id="ARBA00002752"/>
    </source>
</evidence>
<dbReference type="PANTHER" id="PTHR15497">
    <property type="entry name" value="3-HYDROXYANTHRANILATE 3,4-DIOXYGENASE"/>
    <property type="match status" value="1"/>
</dbReference>
<keyword evidence="4 8" id="KW-0479">Metal-binding</keyword>
<evidence type="ECO:0000256" key="4">
    <source>
        <dbReference type="ARBA" id="ARBA00022723"/>
    </source>
</evidence>
<dbReference type="EMBL" id="QWIJ01001955">
    <property type="protein sequence ID" value="RMX73042.1"/>
    <property type="molecule type" value="Genomic_DNA"/>
</dbReference>
<dbReference type="CDD" id="cd06123">
    <property type="entry name" value="cupin_HAO"/>
    <property type="match status" value="1"/>
</dbReference>
<keyword evidence="6 8" id="KW-0560">Oxidoreductase</keyword>
<dbReference type="NCBIfam" id="TIGR03037">
    <property type="entry name" value="anthran_nbaC"/>
    <property type="match status" value="1"/>
</dbReference>
<evidence type="ECO:0000256" key="8">
    <source>
        <dbReference type="HAMAP-Rule" id="MF_03019"/>
    </source>
</evidence>
<accession>A0A3M6W398</accession>
<dbReference type="InterPro" id="IPR014710">
    <property type="entry name" value="RmlC-like_jellyroll"/>
</dbReference>
<evidence type="ECO:0000256" key="6">
    <source>
        <dbReference type="ARBA" id="ARBA00023002"/>
    </source>
</evidence>
<dbReference type="GO" id="GO:0043420">
    <property type="term" value="P:anthranilate metabolic process"/>
    <property type="evidence" value="ECO:0007669"/>
    <property type="project" value="UniProtKB-UniRule"/>
</dbReference>
<dbReference type="GO" id="GO:0034354">
    <property type="term" value="P:'de novo' NAD+ biosynthetic process from L-tryptophan"/>
    <property type="evidence" value="ECO:0007669"/>
    <property type="project" value="UniProtKB-UniRule"/>
</dbReference>
<evidence type="ECO:0000256" key="1">
    <source>
        <dbReference type="ARBA" id="ARBA00001954"/>
    </source>
</evidence>
<feature type="binding site" evidence="8">
    <location>
        <position position="151"/>
    </location>
    <ligand>
        <name>a divalent metal cation</name>
        <dbReference type="ChEBI" id="CHEBI:60240"/>
    </ligand>
</feature>
<feature type="binding site" evidence="8">
    <location>
        <position position="154"/>
    </location>
    <ligand>
        <name>a divalent metal cation</name>
        <dbReference type="ChEBI" id="CHEBI:60240"/>
    </ligand>
</feature>
<evidence type="ECO:0000313" key="12">
    <source>
        <dbReference type="Proteomes" id="UP000281245"/>
    </source>
</evidence>
<organism evidence="9 12">
    <name type="scientific">Hortaea werneckii</name>
    <name type="common">Black yeast</name>
    <name type="synonym">Cladosporium werneckii</name>
    <dbReference type="NCBI Taxonomy" id="91943"/>
    <lineage>
        <taxon>Eukaryota</taxon>
        <taxon>Fungi</taxon>
        <taxon>Dikarya</taxon>
        <taxon>Ascomycota</taxon>
        <taxon>Pezizomycotina</taxon>
        <taxon>Dothideomycetes</taxon>
        <taxon>Dothideomycetidae</taxon>
        <taxon>Mycosphaerellales</taxon>
        <taxon>Teratosphaeriaceae</taxon>
        <taxon>Hortaea</taxon>
    </lineage>
</organism>
<comment type="caution">
    <text evidence="9">The sequence shown here is derived from an EMBL/GenBank/DDBJ whole genome shotgun (WGS) entry which is preliminary data.</text>
</comment>
<dbReference type="GO" id="GO:0005737">
    <property type="term" value="C:cytoplasm"/>
    <property type="evidence" value="ECO:0007669"/>
    <property type="project" value="UniProtKB-SubCell"/>
</dbReference>
<gene>
    <name evidence="8" type="primary">BNA1</name>
    <name evidence="10" type="ORF">D0867_01519</name>
    <name evidence="9" type="ORF">D0869_14002</name>
</gene>
<feature type="binding site" evidence="8">
    <location>
        <position position="136"/>
    </location>
    <ligand>
        <name>substrate</name>
    </ligand>
</feature>
<dbReference type="InterPro" id="IPR011051">
    <property type="entry name" value="RmlC_Cupin_sf"/>
</dbReference>
<dbReference type="PANTHER" id="PTHR15497:SF1">
    <property type="entry name" value="3-HYDROXYANTHRANILATE 3,4-DIOXYGENASE"/>
    <property type="match status" value="1"/>
</dbReference>
<dbReference type="Proteomes" id="UP000281245">
    <property type="component" value="Unassembled WGS sequence"/>
</dbReference>
<protein>
    <recommendedName>
        <fullName evidence="8">3-hydroxyanthranilate 3,4-dioxygenase</fullName>
        <ecNumber evidence="8">1.13.11.6</ecNumber>
    </recommendedName>
    <alternativeName>
        <fullName evidence="8">3-hydroxyanthranilate oxygenase</fullName>
        <shortName evidence="8">3-HAO</shortName>
    </alternativeName>
    <alternativeName>
        <fullName evidence="8">3-hydroxyanthranilic acid dioxygenase</fullName>
        <shortName evidence="8">HAD</shortName>
    </alternativeName>
    <alternativeName>
        <fullName evidence="8">Biosynthesis of nicotinic acid protein 1</fullName>
    </alternativeName>
</protein>
<evidence type="ECO:0000256" key="3">
    <source>
        <dbReference type="ARBA" id="ARBA00022642"/>
    </source>
</evidence>
<dbReference type="UniPathway" id="UPA00253">
    <property type="reaction ID" value="UER00330"/>
</dbReference>
<feature type="binding site" evidence="8">
    <location>
        <position position="74"/>
    </location>
    <ligand>
        <name>O2</name>
        <dbReference type="ChEBI" id="CHEBI:15379"/>
    </ligand>
</feature>
<comment type="subcellular location">
    <subcellularLocation>
        <location evidence="8">Cytoplasm</location>
    </subcellularLocation>
</comment>
<feature type="binding site" evidence="8">
    <location>
        <position position="122"/>
    </location>
    <ligand>
        <name>Fe cation</name>
        <dbReference type="ChEBI" id="CHEBI:24875"/>
        <note>catalytic</note>
    </ligand>
</feature>
<evidence type="ECO:0000313" key="11">
    <source>
        <dbReference type="Proteomes" id="UP000271337"/>
    </source>
</evidence>
<comment type="cofactor">
    <cofactor evidence="1 8">
        <name>Fe(2+)</name>
        <dbReference type="ChEBI" id="CHEBI:29033"/>
    </cofactor>
</comment>
<dbReference type="InterPro" id="IPR010329">
    <property type="entry name" value="3hydroanth_dOase"/>
</dbReference>